<dbReference type="PANTHER" id="PTHR46470:SF2">
    <property type="entry name" value="GLYCERALDEHYDE 3-PHOSPHATE PHOSPHATASE"/>
    <property type="match status" value="1"/>
</dbReference>
<name>A0A1G8US34_9EURY</name>
<keyword evidence="3" id="KW-0479">Metal-binding</keyword>
<dbReference type="GO" id="GO:0044281">
    <property type="term" value="P:small molecule metabolic process"/>
    <property type="evidence" value="ECO:0007669"/>
    <property type="project" value="UniProtKB-ARBA"/>
</dbReference>
<evidence type="ECO:0000256" key="5">
    <source>
        <dbReference type="ARBA" id="ARBA00022842"/>
    </source>
</evidence>
<proteinExistence type="inferred from homology"/>
<keyword evidence="5" id="KW-0460">Magnesium</keyword>
<evidence type="ECO:0000256" key="6">
    <source>
        <dbReference type="SAM" id="MobiDB-lite"/>
    </source>
</evidence>
<dbReference type="InterPro" id="IPR036412">
    <property type="entry name" value="HAD-like_sf"/>
</dbReference>
<dbReference type="Gene3D" id="1.20.120.710">
    <property type="entry name" value="Haloacid dehalogenase hydrolase-like domain"/>
    <property type="match status" value="1"/>
</dbReference>
<sequence>MPAIETVVFDLDTTLCENTQSDEEIHEAVFSRAGVEPQFTVEAVRNVDPAEIPTVESDQAFYEQLYRAVSGGLTDEQYRRLAETTVAVVDETDVEFRAGAREGLEYAREQYDSLGMLTYGDPETQRAKLDRLGIADLFDAVVVCGPKTDIAGKPDPEAFQAVLDRLEAVPETSIYIGDSLQGDIGGANNVGMQSAWVPGETPPADPDPEPTHVLESPAEVREIL</sequence>
<dbReference type="AlphaFoldDB" id="A0A1G8US34"/>
<dbReference type="InterPro" id="IPR023214">
    <property type="entry name" value="HAD_sf"/>
</dbReference>
<dbReference type="InterPro" id="IPR006439">
    <property type="entry name" value="HAD-SF_hydro_IA"/>
</dbReference>
<dbReference type="Gene3D" id="3.40.50.1000">
    <property type="entry name" value="HAD superfamily/HAD-like"/>
    <property type="match status" value="1"/>
</dbReference>
<organism evidence="7 8">
    <name type="scientific">Halovenus aranensis</name>
    <dbReference type="NCBI Taxonomy" id="890420"/>
    <lineage>
        <taxon>Archaea</taxon>
        <taxon>Methanobacteriati</taxon>
        <taxon>Methanobacteriota</taxon>
        <taxon>Stenosarchaea group</taxon>
        <taxon>Halobacteria</taxon>
        <taxon>Halobacteriales</taxon>
        <taxon>Haloarculaceae</taxon>
        <taxon>Halovenus</taxon>
    </lineage>
</organism>
<gene>
    <name evidence="7" type="ORF">SAMN05216226_10583</name>
</gene>
<dbReference type="InterPro" id="IPR051400">
    <property type="entry name" value="HAD-like_hydrolase"/>
</dbReference>
<dbReference type="STRING" id="890420.SAMN05216226_10583"/>
<dbReference type="Pfam" id="PF00702">
    <property type="entry name" value="Hydrolase"/>
    <property type="match status" value="1"/>
</dbReference>
<evidence type="ECO:0000256" key="3">
    <source>
        <dbReference type="ARBA" id="ARBA00022723"/>
    </source>
</evidence>
<evidence type="ECO:0000256" key="2">
    <source>
        <dbReference type="ARBA" id="ARBA00007958"/>
    </source>
</evidence>
<dbReference type="OrthoDB" id="131325at2157"/>
<dbReference type="EMBL" id="FNFC01000005">
    <property type="protein sequence ID" value="SDJ56539.1"/>
    <property type="molecule type" value="Genomic_DNA"/>
</dbReference>
<protein>
    <submittedName>
        <fullName evidence="7">Putative hydrolase of the HAD superfamily</fullName>
    </submittedName>
</protein>
<dbReference type="PANTHER" id="PTHR46470">
    <property type="entry name" value="N-ACYLNEURAMINATE-9-PHOSPHATASE"/>
    <property type="match status" value="1"/>
</dbReference>
<evidence type="ECO:0000313" key="8">
    <source>
        <dbReference type="Proteomes" id="UP000198856"/>
    </source>
</evidence>
<dbReference type="GO" id="GO:0046872">
    <property type="term" value="F:metal ion binding"/>
    <property type="evidence" value="ECO:0007669"/>
    <property type="project" value="UniProtKB-KW"/>
</dbReference>
<accession>A0A1G8US34</accession>
<feature type="region of interest" description="Disordered" evidence="6">
    <location>
        <begin position="197"/>
        <end position="224"/>
    </location>
</feature>
<dbReference type="Proteomes" id="UP000198856">
    <property type="component" value="Unassembled WGS sequence"/>
</dbReference>
<evidence type="ECO:0000256" key="4">
    <source>
        <dbReference type="ARBA" id="ARBA00022801"/>
    </source>
</evidence>
<comment type="cofactor">
    <cofactor evidence="1">
        <name>Mg(2+)</name>
        <dbReference type="ChEBI" id="CHEBI:18420"/>
    </cofactor>
</comment>
<dbReference type="NCBIfam" id="TIGR01549">
    <property type="entry name" value="HAD-SF-IA-v1"/>
    <property type="match status" value="1"/>
</dbReference>
<dbReference type="SFLD" id="SFLDS00003">
    <property type="entry name" value="Haloacid_Dehalogenase"/>
    <property type="match status" value="1"/>
</dbReference>
<reference evidence="7 8" key="1">
    <citation type="submission" date="2016-10" db="EMBL/GenBank/DDBJ databases">
        <authorList>
            <person name="de Groot N.N."/>
        </authorList>
    </citation>
    <scope>NUCLEOTIDE SEQUENCE [LARGE SCALE GENOMIC DNA]</scope>
    <source>
        <strain evidence="7 8">IBRC-M10015</strain>
    </source>
</reference>
<dbReference type="SUPFAM" id="SSF56784">
    <property type="entry name" value="HAD-like"/>
    <property type="match status" value="1"/>
</dbReference>
<dbReference type="GO" id="GO:0016791">
    <property type="term" value="F:phosphatase activity"/>
    <property type="evidence" value="ECO:0007669"/>
    <property type="project" value="TreeGrafter"/>
</dbReference>
<comment type="similarity">
    <text evidence="2">Belongs to the HAD-like hydrolase superfamily.</text>
</comment>
<evidence type="ECO:0000313" key="7">
    <source>
        <dbReference type="EMBL" id="SDJ56539.1"/>
    </source>
</evidence>
<dbReference type="SFLD" id="SFLDG01129">
    <property type="entry name" value="C1.5:_HAD__Beta-PGM__Phosphata"/>
    <property type="match status" value="1"/>
</dbReference>
<keyword evidence="4 7" id="KW-0378">Hydrolase</keyword>
<evidence type="ECO:0000256" key="1">
    <source>
        <dbReference type="ARBA" id="ARBA00001946"/>
    </source>
</evidence>
<keyword evidence="8" id="KW-1185">Reference proteome</keyword>
<dbReference type="RefSeq" id="WP_092700861.1">
    <property type="nucleotide sequence ID" value="NZ_FNFC01000005.1"/>
</dbReference>